<organism evidence="1 2">
    <name type="scientific">Pseudocohnilembus persalinus</name>
    <name type="common">Ciliate</name>
    <dbReference type="NCBI Taxonomy" id="266149"/>
    <lineage>
        <taxon>Eukaryota</taxon>
        <taxon>Sar</taxon>
        <taxon>Alveolata</taxon>
        <taxon>Ciliophora</taxon>
        <taxon>Intramacronucleata</taxon>
        <taxon>Oligohymenophorea</taxon>
        <taxon>Scuticociliatia</taxon>
        <taxon>Philasterida</taxon>
        <taxon>Pseudocohnilembidae</taxon>
        <taxon>Pseudocohnilembus</taxon>
    </lineage>
</organism>
<gene>
    <name evidence="1" type="ORF">PPERSA_01398</name>
</gene>
<dbReference type="Proteomes" id="UP000054937">
    <property type="component" value="Unassembled WGS sequence"/>
</dbReference>
<name>A0A0V0QH27_PSEPJ</name>
<dbReference type="AlphaFoldDB" id="A0A0V0QH27"/>
<keyword evidence="2" id="KW-1185">Reference proteome</keyword>
<reference evidence="1 2" key="1">
    <citation type="journal article" date="2015" name="Sci. Rep.">
        <title>Genome of the facultative scuticociliatosis pathogen Pseudocohnilembus persalinus provides insight into its virulence through horizontal gene transfer.</title>
        <authorList>
            <person name="Xiong J."/>
            <person name="Wang G."/>
            <person name="Cheng J."/>
            <person name="Tian M."/>
            <person name="Pan X."/>
            <person name="Warren A."/>
            <person name="Jiang C."/>
            <person name="Yuan D."/>
            <person name="Miao W."/>
        </authorList>
    </citation>
    <scope>NUCLEOTIDE SEQUENCE [LARGE SCALE GENOMIC DNA]</scope>
    <source>
        <strain evidence="1">36N120E</strain>
    </source>
</reference>
<dbReference type="InParanoid" id="A0A0V0QH27"/>
<evidence type="ECO:0000313" key="2">
    <source>
        <dbReference type="Proteomes" id="UP000054937"/>
    </source>
</evidence>
<protein>
    <submittedName>
        <fullName evidence="1">Uncharacterized protein</fullName>
    </submittedName>
</protein>
<proteinExistence type="predicted"/>
<comment type="caution">
    <text evidence="1">The sequence shown here is derived from an EMBL/GenBank/DDBJ whole genome shotgun (WGS) entry which is preliminary data.</text>
</comment>
<evidence type="ECO:0000313" key="1">
    <source>
        <dbReference type="EMBL" id="KRX01495.1"/>
    </source>
</evidence>
<accession>A0A0V0QH27</accession>
<dbReference type="EMBL" id="LDAU01000170">
    <property type="protein sequence ID" value="KRX01495.1"/>
    <property type="molecule type" value="Genomic_DNA"/>
</dbReference>
<sequence length="403" mass="48437">MNALLQPQDNSYFVQKQKNPECYIFLSEQAMEKVRELKDCRQRFGQTNDQQFQQIHDIFNKFINSSLNQQSSCMLKDNSFFKFLIQNKQSQLIQINNFQEKSIFQKGFQNNEKSIKEFLSSCVCLWSDETFIQFVLKQNDKNMIENLIESIPKLIDLDKIQNNNNNDIDEDQDEHIFENYVLESKILENYTRILIALKFMLHKKLDYLENSKIIMLFLNSFNNYISIFGMGLFKYYQNLDNLLKVVDKNYNDKFSPEKQENTDLDKNIKAVYELVEKYFKQYYDWSDVEIVNQEQVLNQILIYQNKFISNKNSQLCNVFNLLNMMIDFFRNIQISIKINELGEKYFQEKLEIQIFFDKKQLKKLQIQENKEKNTIYLEISQNTELVQFGDCQFQGFEKVDTYM</sequence>